<evidence type="ECO:0000256" key="2">
    <source>
        <dbReference type="ARBA" id="ARBA00022801"/>
    </source>
</evidence>
<reference evidence="6 7" key="1">
    <citation type="submission" date="2019-11" db="EMBL/GenBank/DDBJ databases">
        <title>Complete Genome Sequence of Shewanella chilikensis Strain DC57, Isolated from Corroded Seal Rings at a floating production facility in Australia.</title>
        <authorList>
            <person name="Salgar-Chaparro S.J."/>
            <person name="Castillo-Villamizar G.A."/>
            <person name="Poehlein A."/>
            <person name="Daniel R."/>
            <person name="Machuca L."/>
        </authorList>
    </citation>
    <scope>NUCLEOTIDE SEQUENCE [LARGE SCALE GENOMIC DNA]</scope>
    <source>
        <strain evidence="6 7">DC57</strain>
    </source>
</reference>
<evidence type="ECO:0000256" key="3">
    <source>
        <dbReference type="ARBA" id="ARBA00022806"/>
    </source>
</evidence>
<dbReference type="Pfam" id="PF13361">
    <property type="entry name" value="UvrD_C"/>
    <property type="match status" value="1"/>
</dbReference>
<evidence type="ECO:0000256" key="1">
    <source>
        <dbReference type="ARBA" id="ARBA00022741"/>
    </source>
</evidence>
<dbReference type="GO" id="GO:0004386">
    <property type="term" value="F:helicase activity"/>
    <property type="evidence" value="ECO:0007669"/>
    <property type="project" value="UniProtKB-KW"/>
</dbReference>
<keyword evidence="2" id="KW-0378">Hydrolase</keyword>
<dbReference type="GO" id="GO:0005524">
    <property type="term" value="F:ATP binding"/>
    <property type="evidence" value="ECO:0007669"/>
    <property type="project" value="UniProtKB-KW"/>
</dbReference>
<dbReference type="EMBL" id="CP045857">
    <property type="protein sequence ID" value="QIJ04110.1"/>
    <property type="molecule type" value="Genomic_DNA"/>
</dbReference>
<name>A0A6G7LQT5_9GAMM</name>
<dbReference type="RefSeq" id="WP_165564823.1">
    <property type="nucleotide sequence ID" value="NZ_CP045857.1"/>
</dbReference>
<dbReference type="AlphaFoldDB" id="A0A6G7LQT5"/>
<dbReference type="GO" id="GO:0016787">
    <property type="term" value="F:hydrolase activity"/>
    <property type="evidence" value="ECO:0007669"/>
    <property type="project" value="UniProtKB-KW"/>
</dbReference>
<evidence type="ECO:0000256" key="4">
    <source>
        <dbReference type="ARBA" id="ARBA00022840"/>
    </source>
</evidence>
<feature type="domain" description="UvrD-like helicase C-terminal" evidence="5">
    <location>
        <begin position="3"/>
        <end position="43"/>
    </location>
</feature>
<accession>A0A6G7LQT5</accession>
<keyword evidence="1" id="KW-0547">Nucleotide-binding</keyword>
<gene>
    <name evidence="6" type="ORF">GII14_07995</name>
</gene>
<dbReference type="Proteomes" id="UP000502117">
    <property type="component" value="Chromosome"/>
</dbReference>
<dbReference type="InterPro" id="IPR014017">
    <property type="entry name" value="DNA_helicase_UvrD-like_C"/>
</dbReference>
<keyword evidence="4" id="KW-0067">ATP-binding</keyword>
<sequence>MKNADDDHIPHKMPNQAVTNVEEERRLLYVAMTRAKSNLALLWRIEPTEFIVSALDSIQESDSDMYERITATEMSAT</sequence>
<dbReference type="InterPro" id="IPR027417">
    <property type="entry name" value="P-loop_NTPase"/>
</dbReference>
<evidence type="ECO:0000313" key="6">
    <source>
        <dbReference type="EMBL" id="QIJ04110.1"/>
    </source>
</evidence>
<dbReference type="KEGG" id="schk:GII14_07995"/>
<protein>
    <recommendedName>
        <fullName evidence="5">UvrD-like helicase C-terminal domain-containing protein</fullName>
    </recommendedName>
</protein>
<dbReference type="SUPFAM" id="SSF52540">
    <property type="entry name" value="P-loop containing nucleoside triphosphate hydrolases"/>
    <property type="match status" value="1"/>
</dbReference>
<organism evidence="6 7">
    <name type="scientific">Shewanella chilikensis</name>
    <dbReference type="NCBI Taxonomy" id="558541"/>
    <lineage>
        <taxon>Bacteria</taxon>
        <taxon>Pseudomonadati</taxon>
        <taxon>Pseudomonadota</taxon>
        <taxon>Gammaproteobacteria</taxon>
        <taxon>Alteromonadales</taxon>
        <taxon>Shewanellaceae</taxon>
        <taxon>Shewanella</taxon>
    </lineage>
</organism>
<evidence type="ECO:0000313" key="7">
    <source>
        <dbReference type="Proteomes" id="UP000502117"/>
    </source>
</evidence>
<proteinExistence type="predicted"/>
<dbReference type="Gene3D" id="3.30.160.800">
    <property type="match status" value="1"/>
</dbReference>
<keyword evidence="3" id="KW-0347">Helicase</keyword>
<evidence type="ECO:0000259" key="5">
    <source>
        <dbReference type="Pfam" id="PF13361"/>
    </source>
</evidence>